<dbReference type="Pfam" id="PF02085">
    <property type="entry name" value="Cytochrom_CIII"/>
    <property type="match status" value="1"/>
</dbReference>
<dbReference type="InterPro" id="IPR036280">
    <property type="entry name" value="Multihaem_cyt_sf"/>
</dbReference>
<evidence type="ECO:0000256" key="1">
    <source>
        <dbReference type="ARBA" id="ARBA00004196"/>
    </source>
</evidence>
<dbReference type="PANTHER" id="PTHR39425">
    <property type="entry name" value="LIPOPROTEIN CYTOCHROME C"/>
    <property type="match status" value="1"/>
</dbReference>
<evidence type="ECO:0000313" key="12">
    <source>
        <dbReference type="Proteomes" id="UP000823821"/>
    </source>
</evidence>
<keyword evidence="8" id="KW-1133">Transmembrane helix</keyword>
<keyword evidence="6 7" id="KW-0408">Iron</keyword>
<accession>A0A9D2KR31</accession>
<comment type="cofactor">
    <cofactor evidence="7">
        <name>heme c</name>
        <dbReference type="ChEBI" id="CHEBI:61717"/>
    </cofactor>
    <text evidence="7">Binds 4 heme c groups covalently per monomer.</text>
</comment>
<dbReference type="InterPro" id="IPR012286">
    <property type="entry name" value="Tetrahaem_cytochrome"/>
</dbReference>
<dbReference type="PANTHER" id="PTHR39425:SF1">
    <property type="entry name" value="CYTOCHROME C7-LIKE DOMAIN-CONTAINING PROTEIN"/>
    <property type="match status" value="1"/>
</dbReference>
<evidence type="ECO:0000259" key="9">
    <source>
        <dbReference type="Pfam" id="PF02085"/>
    </source>
</evidence>
<evidence type="ECO:0000256" key="7">
    <source>
        <dbReference type="PIRSR" id="PIRSR602322-1"/>
    </source>
</evidence>
<dbReference type="AlphaFoldDB" id="A0A9D2KR31"/>
<reference evidence="11" key="2">
    <citation type="submission" date="2021-04" db="EMBL/GenBank/DDBJ databases">
        <authorList>
            <person name="Gilroy R."/>
        </authorList>
    </citation>
    <scope>NUCLEOTIDE SEQUENCE</scope>
    <source>
        <strain evidence="11">5032</strain>
    </source>
</reference>
<keyword evidence="8" id="KW-0812">Transmembrane</keyword>
<feature type="domain" description="Tetrahaem cytochrome" evidence="10">
    <location>
        <begin position="135"/>
        <end position="209"/>
    </location>
</feature>
<gene>
    <name evidence="11" type="ORF">H9784_00055</name>
</gene>
<sequence length="278" mass="30206">MTRRGKALQKRYLPVTVLVLVLAVLGVGGYVVPLIMPQAAQSPQRVLLPNAGGAVVFDHNAHAALSDMACSTCHHDSLTASPPPDKVRACGQCHGQTFDAAFIKEHVTRYDKDACVTCHHYELARKDWGHKRHAEEFGVDCRDCHHKDTGLEPEPQNCADCHEAGAAPTHKPAEAGTPPNLADAVHARCAACHEDLFAQKVNGCASCHDVKPMREQPAEVRSKVSPLYADCVVCHEVGGDKLLLGRMDAFHKQCMGCHEREGKGPYQKAQCAQCHTSK</sequence>
<comment type="caution">
    <text evidence="11">The sequence shown here is derived from an EMBL/GenBank/DDBJ whole genome shotgun (WGS) entry which is preliminary data.</text>
</comment>
<keyword evidence="2" id="KW-0813">Transport</keyword>
<feature type="binding site" description="axial binding residue" evidence="7">
    <location>
        <position position="145"/>
    </location>
    <ligand>
        <name>heme c</name>
        <dbReference type="ChEBI" id="CHEBI:61717"/>
        <label>1</label>
    </ligand>
    <ligandPart>
        <name>Fe</name>
        <dbReference type="ChEBI" id="CHEBI:18248"/>
    </ligandPart>
</feature>
<protein>
    <submittedName>
        <fullName evidence="11">Cytochrome c family protein</fullName>
    </submittedName>
</protein>
<organism evidence="11 12">
    <name type="scientific">Candidatus Desulfovibrio intestinavium</name>
    <dbReference type="NCBI Taxonomy" id="2838534"/>
    <lineage>
        <taxon>Bacteria</taxon>
        <taxon>Pseudomonadati</taxon>
        <taxon>Thermodesulfobacteriota</taxon>
        <taxon>Desulfovibrionia</taxon>
        <taxon>Desulfovibrionales</taxon>
        <taxon>Desulfovibrionaceae</taxon>
        <taxon>Desulfovibrio</taxon>
    </lineage>
</organism>
<dbReference type="Pfam" id="PF14537">
    <property type="entry name" value="Cytochrom_c3_2"/>
    <property type="match status" value="1"/>
</dbReference>
<dbReference type="InterPro" id="IPR002322">
    <property type="entry name" value="Cyt_c_III"/>
</dbReference>
<reference evidence="11" key="1">
    <citation type="journal article" date="2021" name="PeerJ">
        <title>Extensive microbial diversity within the chicken gut microbiome revealed by metagenomics and culture.</title>
        <authorList>
            <person name="Gilroy R."/>
            <person name="Ravi A."/>
            <person name="Getino M."/>
            <person name="Pursley I."/>
            <person name="Horton D.L."/>
            <person name="Alikhan N.F."/>
            <person name="Baker D."/>
            <person name="Gharbi K."/>
            <person name="Hall N."/>
            <person name="Watson M."/>
            <person name="Adriaenssens E.M."/>
            <person name="Foster-Nyarko E."/>
            <person name="Jarju S."/>
            <person name="Secka A."/>
            <person name="Antonio M."/>
            <person name="Oren A."/>
            <person name="Chaudhuri R.R."/>
            <person name="La Ragione R."/>
            <person name="Hildebrand F."/>
            <person name="Pallen M.J."/>
        </authorList>
    </citation>
    <scope>NUCLEOTIDE SEQUENCE</scope>
    <source>
        <strain evidence="11">5032</strain>
    </source>
</reference>
<evidence type="ECO:0000256" key="8">
    <source>
        <dbReference type="SAM" id="Phobius"/>
    </source>
</evidence>
<feature type="binding site" description="axial binding residue" evidence="7">
    <location>
        <position position="115"/>
    </location>
    <ligand>
        <name>heme c</name>
        <dbReference type="ChEBI" id="CHEBI:61717"/>
        <label>1</label>
    </ligand>
    <ligandPart>
        <name>Fe</name>
        <dbReference type="ChEBI" id="CHEBI:18248"/>
    </ligandPart>
</feature>
<evidence type="ECO:0000256" key="5">
    <source>
        <dbReference type="ARBA" id="ARBA00022982"/>
    </source>
</evidence>
<dbReference type="GO" id="GO:0009055">
    <property type="term" value="F:electron transfer activity"/>
    <property type="evidence" value="ECO:0007669"/>
    <property type="project" value="InterPro"/>
</dbReference>
<feature type="binding site" description="axial binding residue" evidence="7">
    <location>
        <position position="119"/>
    </location>
    <ligand>
        <name>heme c</name>
        <dbReference type="ChEBI" id="CHEBI:61717"/>
        <label>1</label>
    </ligand>
    <ligandPart>
        <name>Fe</name>
        <dbReference type="ChEBI" id="CHEBI:18248"/>
    </ligandPart>
</feature>
<feature type="binding site" description="axial binding residue" evidence="7">
    <location>
        <position position="144"/>
    </location>
    <ligand>
        <name>heme c</name>
        <dbReference type="ChEBI" id="CHEBI:61717"/>
        <label>1</label>
    </ligand>
    <ligandPart>
        <name>Fe</name>
        <dbReference type="ChEBI" id="CHEBI:18248"/>
    </ligandPart>
</feature>
<evidence type="ECO:0000256" key="2">
    <source>
        <dbReference type="ARBA" id="ARBA00022448"/>
    </source>
</evidence>
<keyword evidence="4 7" id="KW-0479">Metal-binding</keyword>
<dbReference type="CDD" id="cd08168">
    <property type="entry name" value="Cytochrom_C3"/>
    <property type="match status" value="2"/>
</dbReference>
<keyword evidence="8" id="KW-0472">Membrane</keyword>
<feature type="binding site" description="axial binding residue" evidence="7">
    <location>
        <position position="141"/>
    </location>
    <ligand>
        <name>heme c</name>
        <dbReference type="ChEBI" id="CHEBI:61717"/>
        <label>1</label>
    </ligand>
    <ligandPart>
        <name>Fe</name>
        <dbReference type="ChEBI" id="CHEBI:18248"/>
    </ligandPart>
</feature>
<feature type="domain" description="Class III cytochrome C" evidence="9">
    <location>
        <begin position="42"/>
        <end position="123"/>
    </location>
</feature>
<dbReference type="GO" id="GO:0030313">
    <property type="term" value="C:cell envelope"/>
    <property type="evidence" value="ECO:0007669"/>
    <property type="project" value="UniProtKB-SubCell"/>
</dbReference>
<dbReference type="Proteomes" id="UP000823821">
    <property type="component" value="Unassembled WGS sequence"/>
</dbReference>
<feature type="transmembrane region" description="Helical" evidence="8">
    <location>
        <begin position="12"/>
        <end position="36"/>
    </location>
</feature>
<evidence type="ECO:0000259" key="10">
    <source>
        <dbReference type="Pfam" id="PF14537"/>
    </source>
</evidence>
<dbReference type="SUPFAM" id="SSF48695">
    <property type="entry name" value="Multiheme cytochromes"/>
    <property type="match status" value="1"/>
</dbReference>
<dbReference type="PRINTS" id="PR00609">
    <property type="entry name" value="CYTOCHROMEC3"/>
</dbReference>
<feature type="binding site" description="axial binding residue" evidence="7">
    <location>
        <position position="118"/>
    </location>
    <ligand>
        <name>heme c</name>
        <dbReference type="ChEBI" id="CHEBI:61717"/>
        <label>3</label>
    </ligand>
    <ligandPart>
        <name>Fe</name>
        <dbReference type="ChEBI" id="CHEBI:18248"/>
    </ligandPart>
</feature>
<keyword evidence="5" id="KW-0249">Electron transport</keyword>
<dbReference type="GO" id="GO:0046872">
    <property type="term" value="F:metal ion binding"/>
    <property type="evidence" value="ECO:0007669"/>
    <property type="project" value="UniProtKB-KW"/>
</dbReference>
<dbReference type="Gene3D" id="3.90.10.10">
    <property type="entry name" value="Cytochrome C3"/>
    <property type="match status" value="3"/>
</dbReference>
<comment type="subcellular location">
    <subcellularLocation>
        <location evidence="1">Cell envelope</location>
    </subcellularLocation>
</comment>
<proteinExistence type="predicted"/>
<dbReference type="GO" id="GO:0020037">
    <property type="term" value="F:heme binding"/>
    <property type="evidence" value="ECO:0007669"/>
    <property type="project" value="InterPro"/>
</dbReference>
<evidence type="ECO:0000313" key="11">
    <source>
        <dbReference type="EMBL" id="HJA77956.1"/>
    </source>
</evidence>
<dbReference type="EMBL" id="DWZD01000001">
    <property type="protein sequence ID" value="HJA77956.1"/>
    <property type="molecule type" value="Genomic_DNA"/>
</dbReference>
<evidence type="ECO:0000256" key="6">
    <source>
        <dbReference type="ARBA" id="ARBA00023004"/>
    </source>
</evidence>
<evidence type="ECO:0000256" key="3">
    <source>
        <dbReference type="ARBA" id="ARBA00022617"/>
    </source>
</evidence>
<evidence type="ECO:0000256" key="4">
    <source>
        <dbReference type="ARBA" id="ARBA00022723"/>
    </source>
</evidence>
<dbReference type="InterPro" id="IPR020942">
    <property type="entry name" value="Cyt_c_III_dom"/>
</dbReference>
<name>A0A9D2KR31_9BACT</name>
<keyword evidence="3 7" id="KW-0349">Heme</keyword>